<keyword evidence="1" id="KW-0472">Membrane</keyword>
<feature type="transmembrane region" description="Helical" evidence="1">
    <location>
        <begin position="145"/>
        <end position="166"/>
    </location>
</feature>
<dbReference type="AlphaFoldDB" id="A0A369KIG3"/>
<feature type="transmembrane region" description="Helical" evidence="1">
    <location>
        <begin position="210"/>
        <end position="231"/>
    </location>
</feature>
<dbReference type="InParanoid" id="A0A369KIG3"/>
<dbReference type="EMBL" id="LUEZ02000004">
    <property type="protein sequence ID" value="RDB30726.1"/>
    <property type="molecule type" value="Genomic_DNA"/>
</dbReference>
<feature type="transmembrane region" description="Helical" evidence="1">
    <location>
        <begin position="71"/>
        <end position="93"/>
    </location>
</feature>
<keyword evidence="4" id="KW-1185">Reference proteome</keyword>
<dbReference type="Proteomes" id="UP000076154">
    <property type="component" value="Unassembled WGS sequence"/>
</dbReference>
<dbReference type="InterPro" id="IPR045340">
    <property type="entry name" value="DUF6533"/>
</dbReference>
<feature type="transmembrane region" description="Helical" evidence="1">
    <location>
        <begin position="105"/>
        <end position="125"/>
    </location>
</feature>
<dbReference type="Pfam" id="PF20151">
    <property type="entry name" value="DUF6533"/>
    <property type="match status" value="1"/>
</dbReference>
<feature type="transmembrane region" description="Helical" evidence="1">
    <location>
        <begin position="35"/>
        <end position="59"/>
    </location>
</feature>
<keyword evidence="1" id="KW-0812">Transmembrane</keyword>
<dbReference type="OrthoDB" id="3020506at2759"/>
<feature type="domain" description="DUF6533" evidence="2">
    <location>
        <begin position="3"/>
        <end position="46"/>
    </location>
</feature>
<name>A0A369KIG3_HYPMA</name>
<reference evidence="3" key="1">
    <citation type="submission" date="2018-04" db="EMBL/GenBank/DDBJ databases">
        <title>Whole genome sequencing of Hypsizygus marmoreus.</title>
        <authorList>
            <person name="Choi I.-G."/>
            <person name="Min B."/>
            <person name="Kim J.-G."/>
            <person name="Kim S."/>
            <person name="Oh Y.-L."/>
            <person name="Kong W.-S."/>
            <person name="Park H."/>
            <person name="Jeong J."/>
            <person name="Song E.-S."/>
        </authorList>
    </citation>
    <scope>NUCLEOTIDE SEQUENCE [LARGE SCALE GENOMIC DNA]</scope>
    <source>
        <strain evidence="3">51987-8</strain>
    </source>
</reference>
<proteinExistence type="predicted"/>
<comment type="caution">
    <text evidence="3">The sequence shown here is derived from an EMBL/GenBank/DDBJ whole genome shotgun (WGS) entry which is preliminary data.</text>
</comment>
<accession>A0A369KIG3</accession>
<gene>
    <name evidence="3" type="ORF">Hypma_005946</name>
</gene>
<evidence type="ECO:0000259" key="2">
    <source>
        <dbReference type="Pfam" id="PF20151"/>
    </source>
</evidence>
<keyword evidence="1" id="KW-1133">Transmembrane helix</keyword>
<feature type="transmembrane region" description="Helical" evidence="1">
    <location>
        <begin position="187"/>
        <end position="204"/>
    </location>
</feature>
<evidence type="ECO:0000313" key="4">
    <source>
        <dbReference type="Proteomes" id="UP000076154"/>
    </source>
</evidence>
<evidence type="ECO:0000256" key="1">
    <source>
        <dbReference type="SAM" id="Phobius"/>
    </source>
</evidence>
<organism evidence="3 4">
    <name type="scientific">Hypsizygus marmoreus</name>
    <name type="common">White beech mushroom</name>
    <name type="synonym">Agaricus marmoreus</name>
    <dbReference type="NCBI Taxonomy" id="39966"/>
    <lineage>
        <taxon>Eukaryota</taxon>
        <taxon>Fungi</taxon>
        <taxon>Dikarya</taxon>
        <taxon>Basidiomycota</taxon>
        <taxon>Agaricomycotina</taxon>
        <taxon>Agaricomycetes</taxon>
        <taxon>Agaricomycetidae</taxon>
        <taxon>Agaricales</taxon>
        <taxon>Tricholomatineae</taxon>
        <taxon>Lyophyllaceae</taxon>
        <taxon>Hypsizygus</taxon>
    </lineage>
</organism>
<dbReference type="STRING" id="39966.A0A369KIG3"/>
<evidence type="ECO:0000313" key="3">
    <source>
        <dbReference type="EMBL" id="RDB30726.1"/>
    </source>
</evidence>
<protein>
    <recommendedName>
        <fullName evidence="2">DUF6533 domain-containing protein</fullName>
    </recommendedName>
</protein>
<sequence length="268" mass="30412">MLAALSWSLLVCDWIVLFPREYENIWKRKPSSVQVLYIITRWVGLIGQTINSVWTAVLLSKASVPPRDCSLWFGYQITIMQCLWSAFDAINMLRVYALYNRSNRVGALLVFLWFLELGFMIFAGISSVKGFQFDSTCLVDRTPFVVIVMCAVVFCIQLVILSMTLAKRFTIGSRSSPLIQLATRDGSIVWFSFTVFFAIVLPYSRLVQVLPHSMFAIVISSLSALGCRIIMNLQCLDTKEQPRALFEAGPDPWSLDITFHDLNNITSH</sequence>